<dbReference type="OMA" id="CTISCNL"/>
<dbReference type="InParanoid" id="A0A200PP32"/>
<dbReference type="Proteomes" id="UP000195402">
    <property type="component" value="Unassembled WGS sequence"/>
</dbReference>
<gene>
    <name evidence="2" type="ORF">BVC80_9069g77</name>
</gene>
<reference evidence="2 3" key="1">
    <citation type="journal article" date="2017" name="Mol. Plant">
        <title>The Genome of Medicinal Plant Macleaya cordata Provides New Insights into Benzylisoquinoline Alkaloids Metabolism.</title>
        <authorList>
            <person name="Liu X."/>
            <person name="Liu Y."/>
            <person name="Huang P."/>
            <person name="Ma Y."/>
            <person name="Qing Z."/>
            <person name="Tang Q."/>
            <person name="Cao H."/>
            <person name="Cheng P."/>
            <person name="Zheng Y."/>
            <person name="Yuan Z."/>
            <person name="Zhou Y."/>
            <person name="Liu J."/>
            <person name="Tang Z."/>
            <person name="Zhuo Y."/>
            <person name="Zhang Y."/>
            <person name="Yu L."/>
            <person name="Huang J."/>
            <person name="Yang P."/>
            <person name="Peng Q."/>
            <person name="Zhang J."/>
            <person name="Jiang W."/>
            <person name="Zhang Z."/>
            <person name="Lin K."/>
            <person name="Ro D.K."/>
            <person name="Chen X."/>
            <person name="Xiong X."/>
            <person name="Shang Y."/>
            <person name="Huang S."/>
            <person name="Zeng J."/>
        </authorList>
    </citation>
    <scope>NUCLEOTIDE SEQUENCE [LARGE SCALE GENOMIC DNA]</scope>
    <source>
        <strain evidence="3">cv. BLH2017</strain>
        <tissue evidence="2">Root</tissue>
    </source>
</reference>
<sequence length="176" mass="18380">MEAAKEEGGLLNTIRPPRLEDAGLEDCALSHESIKEAFFKAANSLRSWAGTDVESDSDDHCIEGKTLPPNNGGLSDSLIGVAPTSDPPASCSNEKGGGLPEVLGDEVCVGGDGDLNGEKGSDKVLGSKVPEASSEGGERSCVDVLQGVKIHGNDDDDEETEEEREGEKPILVEAYI</sequence>
<feature type="compositionally biased region" description="Acidic residues" evidence="1">
    <location>
        <begin position="154"/>
        <end position="164"/>
    </location>
</feature>
<evidence type="ECO:0000313" key="3">
    <source>
        <dbReference type="Proteomes" id="UP000195402"/>
    </source>
</evidence>
<evidence type="ECO:0000313" key="2">
    <source>
        <dbReference type="EMBL" id="OUZ99961.1"/>
    </source>
</evidence>
<dbReference type="EMBL" id="MVGT01004386">
    <property type="protein sequence ID" value="OUZ99961.1"/>
    <property type="molecule type" value="Genomic_DNA"/>
</dbReference>
<dbReference type="PANTHER" id="PTHR36713">
    <property type="entry name" value="OS09G0344700 PROTEIN"/>
    <property type="match status" value="1"/>
</dbReference>
<feature type="region of interest" description="Disordered" evidence="1">
    <location>
        <begin position="110"/>
        <end position="168"/>
    </location>
</feature>
<feature type="region of interest" description="Disordered" evidence="1">
    <location>
        <begin position="52"/>
        <end position="98"/>
    </location>
</feature>
<name>A0A200PP32_MACCD</name>
<proteinExistence type="predicted"/>
<protein>
    <submittedName>
        <fullName evidence="2">Uncharacterized protein</fullName>
    </submittedName>
</protein>
<dbReference type="PANTHER" id="PTHR36713:SF1">
    <property type="entry name" value="OS09G0344700 PROTEIN"/>
    <property type="match status" value="1"/>
</dbReference>
<comment type="caution">
    <text evidence="2">The sequence shown here is derived from an EMBL/GenBank/DDBJ whole genome shotgun (WGS) entry which is preliminary data.</text>
</comment>
<keyword evidence="3" id="KW-1185">Reference proteome</keyword>
<organism evidence="2 3">
    <name type="scientific">Macleaya cordata</name>
    <name type="common">Five-seeded plume-poppy</name>
    <name type="synonym">Bocconia cordata</name>
    <dbReference type="NCBI Taxonomy" id="56857"/>
    <lineage>
        <taxon>Eukaryota</taxon>
        <taxon>Viridiplantae</taxon>
        <taxon>Streptophyta</taxon>
        <taxon>Embryophyta</taxon>
        <taxon>Tracheophyta</taxon>
        <taxon>Spermatophyta</taxon>
        <taxon>Magnoliopsida</taxon>
        <taxon>Ranunculales</taxon>
        <taxon>Papaveraceae</taxon>
        <taxon>Papaveroideae</taxon>
        <taxon>Macleaya</taxon>
    </lineage>
</organism>
<dbReference type="STRING" id="56857.A0A200PP32"/>
<dbReference type="FunCoup" id="A0A200PP32">
    <property type="interactions" value="418"/>
</dbReference>
<evidence type="ECO:0000256" key="1">
    <source>
        <dbReference type="SAM" id="MobiDB-lite"/>
    </source>
</evidence>
<dbReference type="OrthoDB" id="773986at2759"/>
<accession>A0A200PP32</accession>
<dbReference type="AlphaFoldDB" id="A0A200PP32"/>